<gene>
    <name evidence="1" type="ORF">LOY88_001462</name>
</gene>
<comment type="caution">
    <text evidence="1">The sequence shown here is derived from an EMBL/GenBank/DDBJ whole genome shotgun (WGS) entry which is preliminary data.</text>
</comment>
<protein>
    <submittedName>
        <fullName evidence="1">Uncharacterized protein</fullName>
    </submittedName>
</protein>
<dbReference type="EMBL" id="JALBCA010000015">
    <property type="protein sequence ID" value="KAI2390875.1"/>
    <property type="molecule type" value="Genomic_DNA"/>
</dbReference>
<sequence>MRFSSSLIALVAFLGQAFAHPSNLIQRDTGLEVKISRVGNTLVKATITNTAKHEISFVKINTPFGNGPVHKAQVMKNGVPVQFTGVCAYYDVNNLPPEAFQVLAAGASAEATFDVAETADLSAGGSYSIKSAGTISIVDRTSRTAGVTEAVEYSSNELTINVDGAEAAKVKSATEKLNKRTQLQPSCSSRDRQIMEAAIRLGGRYAQAAARAASSGSARKFQEYFKTTDSRTRQQVAQRFSSIAREHTTSGGRTKYHCRDPIGFCLQNPGTIAYTHVFNNVVANCDRFYDNVPAVVNSGHDTDHGHVTVHEFAHASAVVNPHTRDHAYGYAGSTRLSARLAFNNADNYALFATDVARNGGGGGGNGGNDGDEE</sequence>
<organism evidence="1">
    <name type="scientific">Ophidiomyces ophidiicola</name>
    <dbReference type="NCBI Taxonomy" id="1387563"/>
    <lineage>
        <taxon>Eukaryota</taxon>
        <taxon>Fungi</taxon>
        <taxon>Dikarya</taxon>
        <taxon>Ascomycota</taxon>
        <taxon>Pezizomycotina</taxon>
        <taxon>Eurotiomycetes</taxon>
        <taxon>Eurotiomycetidae</taxon>
        <taxon>Onygenales</taxon>
        <taxon>Onygenaceae</taxon>
        <taxon>Ophidiomyces</taxon>
    </lineage>
</organism>
<reference evidence="1" key="1">
    <citation type="journal article" date="2022" name="bioRxiv">
        <title>Population genetic analysis of Ophidiomyces ophidiicola, the causative agent of snake fungal disease, indicates recent introductions to the USA.</title>
        <authorList>
            <person name="Ladner J.T."/>
            <person name="Palmer J.M."/>
            <person name="Ettinger C.L."/>
            <person name="Stajich J.E."/>
            <person name="Farrell T.M."/>
            <person name="Glorioso B.M."/>
            <person name="Lawson B."/>
            <person name="Price S.J."/>
            <person name="Stengle A.G."/>
            <person name="Grear D.A."/>
            <person name="Lorch J.M."/>
        </authorList>
    </citation>
    <scope>NUCLEOTIDE SEQUENCE</scope>
    <source>
        <strain evidence="1">NWHC 24266-5</strain>
    </source>
</reference>
<proteinExistence type="predicted"/>
<accession>A0ACB8V285</accession>
<evidence type="ECO:0000313" key="1">
    <source>
        <dbReference type="EMBL" id="KAI2390875.1"/>
    </source>
</evidence>
<name>A0ACB8V285_9EURO</name>